<dbReference type="PANTHER" id="PTHR30160">
    <property type="entry name" value="TETRAACYLDISACCHARIDE 4'-KINASE-RELATED"/>
    <property type="match status" value="1"/>
</dbReference>
<comment type="caution">
    <text evidence="3">The sequence shown here is derived from an EMBL/GenBank/DDBJ whole genome shotgun (WGS) entry which is preliminary data.</text>
</comment>
<dbReference type="InterPro" id="IPR051199">
    <property type="entry name" value="LPS_LOS_Heptosyltrfase"/>
</dbReference>
<dbReference type="Gene3D" id="3.40.50.2000">
    <property type="entry name" value="Glycogen Phosphorylase B"/>
    <property type="match status" value="2"/>
</dbReference>
<reference evidence="3" key="2">
    <citation type="journal article" date="2021" name="PeerJ">
        <title>Extensive microbial diversity within the chicken gut microbiome revealed by metagenomics and culture.</title>
        <authorList>
            <person name="Gilroy R."/>
            <person name="Ravi A."/>
            <person name="Getino M."/>
            <person name="Pursley I."/>
            <person name="Horton D.L."/>
            <person name="Alikhan N.F."/>
            <person name="Baker D."/>
            <person name="Gharbi K."/>
            <person name="Hall N."/>
            <person name="Watson M."/>
            <person name="Adriaenssens E.M."/>
            <person name="Foster-Nyarko E."/>
            <person name="Jarju S."/>
            <person name="Secka A."/>
            <person name="Antonio M."/>
            <person name="Oren A."/>
            <person name="Chaudhuri R.R."/>
            <person name="La Ragione R."/>
            <person name="Hildebrand F."/>
            <person name="Pallen M.J."/>
        </authorList>
    </citation>
    <scope>NUCLEOTIDE SEQUENCE</scope>
    <source>
        <strain evidence="3">6919</strain>
    </source>
</reference>
<dbReference type="Proteomes" id="UP000823598">
    <property type="component" value="Unassembled WGS sequence"/>
</dbReference>
<keyword evidence="1" id="KW-0328">Glycosyltransferase</keyword>
<reference evidence="3" key="1">
    <citation type="submission" date="2020-10" db="EMBL/GenBank/DDBJ databases">
        <authorList>
            <person name="Gilroy R."/>
        </authorList>
    </citation>
    <scope>NUCLEOTIDE SEQUENCE</scope>
    <source>
        <strain evidence="3">6919</strain>
    </source>
</reference>
<name>A0A9D9IQR0_9BACT</name>
<gene>
    <name evidence="3" type="ORF">IAB88_07935</name>
</gene>
<evidence type="ECO:0000313" key="4">
    <source>
        <dbReference type="Proteomes" id="UP000823598"/>
    </source>
</evidence>
<dbReference type="GO" id="GO:0008713">
    <property type="term" value="F:ADP-heptose-lipopolysaccharide heptosyltransferase activity"/>
    <property type="evidence" value="ECO:0007669"/>
    <property type="project" value="TreeGrafter"/>
</dbReference>
<dbReference type="EMBL" id="JADIMC010000091">
    <property type="protein sequence ID" value="MBO8476907.1"/>
    <property type="molecule type" value="Genomic_DNA"/>
</dbReference>
<evidence type="ECO:0000256" key="1">
    <source>
        <dbReference type="ARBA" id="ARBA00022676"/>
    </source>
</evidence>
<dbReference type="GO" id="GO:0009244">
    <property type="term" value="P:lipopolysaccharide core region biosynthetic process"/>
    <property type="evidence" value="ECO:0007669"/>
    <property type="project" value="TreeGrafter"/>
</dbReference>
<dbReference type="GO" id="GO:0005829">
    <property type="term" value="C:cytosol"/>
    <property type="evidence" value="ECO:0007669"/>
    <property type="project" value="TreeGrafter"/>
</dbReference>
<sequence>MTVPVVYSVCAAYPGTRFVMITQQVASSLFINAPSNLVVIGVDVKMKYRGVKGMCKLFRELRREYSIDLFIDLHDVIRTYAIEACCFVSGVPFRRIRKGRRDKKRLTRSHGKQLRKLVSSHERYADVFSRAGFEFPESFVSLFSGPAGFSAFAEITPPKQEGEKWIAIAPFAKHQGKIYPVDRMENVVAALAARDDTKIFLFGGGGSERETLHAWVERYGDNVVSIAEKRYGFPKELALLSHMDVMVSMDSANMHLASLVCLPVVSVWGATHPYCGFTGWKQLECDIVQSELQCRPCSVFGNSPCRRGDYACFAAITPEMVIEKIDRVLSRIKSNK</sequence>
<evidence type="ECO:0000256" key="2">
    <source>
        <dbReference type="ARBA" id="ARBA00022679"/>
    </source>
</evidence>
<dbReference type="SUPFAM" id="SSF53756">
    <property type="entry name" value="UDP-Glycosyltransferase/glycogen phosphorylase"/>
    <property type="match status" value="1"/>
</dbReference>
<dbReference type="InterPro" id="IPR002201">
    <property type="entry name" value="Glyco_trans_9"/>
</dbReference>
<dbReference type="PANTHER" id="PTHR30160:SF22">
    <property type="entry name" value="LIPOPOLYSACCHARIDE CORE BIOSYNTHESIS PROTEIN"/>
    <property type="match status" value="1"/>
</dbReference>
<evidence type="ECO:0000313" key="3">
    <source>
        <dbReference type="EMBL" id="MBO8476907.1"/>
    </source>
</evidence>
<accession>A0A9D9IQR0</accession>
<organism evidence="3 4">
    <name type="scientific">Candidatus Limisoma faecipullorum</name>
    <dbReference type="NCBI Taxonomy" id="2840854"/>
    <lineage>
        <taxon>Bacteria</taxon>
        <taxon>Pseudomonadati</taxon>
        <taxon>Bacteroidota</taxon>
        <taxon>Bacteroidia</taxon>
        <taxon>Bacteroidales</taxon>
        <taxon>Candidatus Limisoma</taxon>
    </lineage>
</organism>
<proteinExistence type="predicted"/>
<protein>
    <submittedName>
        <fullName evidence="3">Glycosyltransferase family 9 protein</fullName>
    </submittedName>
</protein>
<dbReference type="CDD" id="cd03789">
    <property type="entry name" value="GT9_LPS_heptosyltransferase"/>
    <property type="match status" value="1"/>
</dbReference>
<keyword evidence="2" id="KW-0808">Transferase</keyword>
<dbReference type="Pfam" id="PF01075">
    <property type="entry name" value="Glyco_transf_9"/>
    <property type="match status" value="1"/>
</dbReference>
<dbReference type="AlphaFoldDB" id="A0A9D9IQR0"/>